<dbReference type="GO" id="GO:0005524">
    <property type="term" value="F:ATP binding"/>
    <property type="evidence" value="ECO:0007669"/>
    <property type="project" value="UniProtKB-KW"/>
</dbReference>
<feature type="domain" description="Disease resistance protein At4g27190-like leucine-rich repeats" evidence="6">
    <location>
        <begin position="1284"/>
        <end position="1432"/>
    </location>
</feature>
<dbReference type="EMBL" id="JBJKBG010000007">
    <property type="protein sequence ID" value="KAL3729810.1"/>
    <property type="molecule type" value="Genomic_DNA"/>
</dbReference>
<feature type="domain" description="Disease resistance protein At4g27190-like leucine-rich repeats" evidence="6">
    <location>
        <begin position="698"/>
        <end position="789"/>
    </location>
</feature>
<dbReference type="SUPFAM" id="SSF52058">
    <property type="entry name" value="L domain-like"/>
    <property type="match status" value="2"/>
</dbReference>
<reference evidence="7 8" key="1">
    <citation type="submission" date="2024-11" db="EMBL/GenBank/DDBJ databases">
        <title>Chromosome-level genome assembly of Eucalyptus globulus Labill. provides insights into its genome evolution.</title>
        <authorList>
            <person name="Li X."/>
        </authorList>
    </citation>
    <scope>NUCLEOTIDE SEQUENCE [LARGE SCALE GENOMIC DNA]</scope>
    <source>
        <strain evidence="7">CL2024</strain>
        <tissue evidence="7">Fresh tender leaves</tissue>
    </source>
</reference>
<evidence type="ECO:0008006" key="9">
    <source>
        <dbReference type="Google" id="ProtNLM"/>
    </source>
</evidence>
<feature type="domain" description="Disease resistance protein At4g27190-like leucine-rich repeats" evidence="6">
    <location>
        <begin position="1682"/>
        <end position="1812"/>
    </location>
</feature>
<keyword evidence="3" id="KW-0611">Plant defense</keyword>
<dbReference type="InterPro" id="IPR057135">
    <property type="entry name" value="At4g27190-like_LRR"/>
</dbReference>
<feature type="domain" description="NB-ARC" evidence="5">
    <location>
        <begin position="35"/>
        <end position="208"/>
    </location>
</feature>
<feature type="domain" description="Disease resistance protein At4g27190-like leucine-rich repeats" evidence="6">
    <location>
        <begin position="818"/>
        <end position="964"/>
    </location>
</feature>
<sequence length="1955" mass="222078">RREGKDVIPLTTAAATSSALMSMELQDGGIGKSRESIVQEIMATLADNSNSVVGVYGMGGVGKSTLVEEVKRRLSEEKLFDWVTMAIVSENPDINRIQREIAYDLDLDMKNEANANVGAKRLHKRLQEEVKAKKKVLIILDNIWEQLNLKSIGIPCGLDDKVTGCKLLLTSRDRDVLRRKMGCDRDFHLARLQEEEAKELFEGLVGEKVREDQFKSLVDEALHKCAGLPFLIIAMANNFKDAELSEWKDALNQIEMSTNKGLSGVINSMLQLSYNGFKGEDANEVKLLLRLCAVYGVSEPSLENLMRYGTGLGLFGEGRSIEDARNRLSSLIHTLQASSFLLHKGEDGFGIHDLVRGFVTSIASRDDPFLVLKDNDKSVAQLPRDKLKSCTAVCFPYVDMKELPKELDCSELQIFLLFTNNESLMVPDSLFASMKKLMVLNVTGIYLTRLPLSFRFLEKLHTLCLEGCLLENVAIIGDLKRLQILSFVKSKIQRLPKEIGQLVELRLLDLNYCSKLYIIDPGVLESLIKLEELYMERSFDQWNAVDQTPPTNASLIELNHMENLCTLDVSIPDPSMLPGDLNIQKLTKYKIQIGHFDIWRLRLWSREYKASRTLILRLNPPSDIFKKECIRTTLDRIDALLLDGLCGNEQSICALSQEGFPKLKHLQVQNNPSIHYILRYNFLIAFKALESLILKNLINLEKICQSHISSKSFSTLKVLQVESCDNMKVLFPPSVVRGLPKLEEIKIVSCKLMHGILEADDCGKVELHNLRVLILCDLPDIKNFLNAGSAHSSSTLDDKVSTQIAFFNGQQISIPSLESLTMERLPNMKEIWSDESPLELSNLRSLNLVRCKSLLKVISSQSLVKLRKLHNLCIRDCNSMQEIFDLDEPSAGEDLWALSELTTFELNQLGSLRHIWNKNPCGIVSLHNLKKLEVDHCDNLGFMFFPSTVKSLVQLRDLTVRYCKKMEAIIIEEEGLGLEALETSAFPMLTNLTLIHLKSLKCFSLRKCSQEARSQDSVKSHSAVLVNREIAFQRLEKLEINRLDSLEFIFFPSMVKSLTQLKELTISYCEKMEAIIMEEEGLGMETSEISTFPMLTDLRLQQLKSLTCFSRGKCARESGSQDRVTSCATVLFNQEDSRYIRHLQTLDVSHCDGLSKMFTPTIAENLVALTKLRISNCRILTEVINDEKGGDGRVVAFNQLKYIELDGLIGLRSFSSGGYTLMFPLLEDIIVTRCPNMKFFSQGPTEASKLKRVQVSKEAWFWVGNLNITIPNMFEEMGTFAGVKKMLLSEFPGLIGKWHNELNPIKSYWQLKSIVVDKCPSFINAVPSRLMLVLDNLGYLQVCDCDLLEEIFDLEGLEVVESTRILPQLRELNLANLPKLRQLWNRDLQESLCFNSLKSLILYNCSNLGHAFSPSMAQCLANLELMEIKQCGQMEGVIVEEEGEGSAMEKITFSKLRWMTMEYLPNLTCFLLGKNHMLECPKLEMMIIAHCPKMESLIGQSWMEDDHSTPSFFTSQVQFPKLWLMDLSHMDNLSKIWTDAPQETLTFDCLWKVEVRNCKGLENLFPYWVATSLTHLEKLQVESCEIEEIVASGDDSPRSNTTQDLFPKLTSLVLHDMPQLKSFCPNLPLNLPLLEELRVTHCEKLSMLSFVASMNRWAQRDDQQDLSDQEAHSSFERDFPNLERLLLVDNNIQMIQDGNFSDDMFSKLKALTLACFHDKKATFPSIFLLERFQNLQSLEVLCSSFEDLFPNEGLVEERKHPVLENLRELKLNKLHNLKCVWREDSLVSKILQSIKTFQVWDCPCLTTIFPTETSFQNLTHLVVKNSSGLVHLVTTSVVTNLVHLTYMGIIGCERMKEVVAGDGNREGKVISFEKLEWLTLKHLPNLECFSSIPSCIFRFPSLLYIKVEECPKMKTFSKGTLSTPKLNYGTLFRYKLEGNWEKGDDLNTTIQKLSA</sequence>
<dbReference type="GO" id="GO:0006952">
    <property type="term" value="P:defense response"/>
    <property type="evidence" value="ECO:0007669"/>
    <property type="project" value="UniProtKB-KW"/>
</dbReference>
<dbReference type="SUPFAM" id="SSF52540">
    <property type="entry name" value="P-loop containing nucleoside triphosphate hydrolases"/>
    <property type="match status" value="1"/>
</dbReference>
<evidence type="ECO:0000256" key="4">
    <source>
        <dbReference type="ARBA" id="ARBA00022840"/>
    </source>
</evidence>
<organism evidence="7 8">
    <name type="scientific">Eucalyptus globulus</name>
    <name type="common">Tasmanian blue gum</name>
    <dbReference type="NCBI Taxonomy" id="34317"/>
    <lineage>
        <taxon>Eukaryota</taxon>
        <taxon>Viridiplantae</taxon>
        <taxon>Streptophyta</taxon>
        <taxon>Embryophyta</taxon>
        <taxon>Tracheophyta</taxon>
        <taxon>Spermatophyta</taxon>
        <taxon>Magnoliopsida</taxon>
        <taxon>eudicotyledons</taxon>
        <taxon>Gunneridae</taxon>
        <taxon>Pentapetalae</taxon>
        <taxon>rosids</taxon>
        <taxon>malvids</taxon>
        <taxon>Myrtales</taxon>
        <taxon>Myrtaceae</taxon>
        <taxon>Myrtoideae</taxon>
        <taxon>Eucalypteae</taxon>
        <taxon>Eucalyptus</taxon>
    </lineage>
</organism>
<dbReference type="Proteomes" id="UP001634007">
    <property type="component" value="Unassembled WGS sequence"/>
</dbReference>
<evidence type="ECO:0000259" key="6">
    <source>
        <dbReference type="Pfam" id="PF23247"/>
    </source>
</evidence>
<keyword evidence="4" id="KW-0067">ATP-binding</keyword>
<keyword evidence="2" id="KW-0547">Nucleotide-binding</keyword>
<dbReference type="Pfam" id="PF23247">
    <property type="entry name" value="LRR_RPS2"/>
    <property type="match status" value="7"/>
</dbReference>
<dbReference type="PANTHER" id="PTHR33463:SF203">
    <property type="entry name" value="AAA+ ATPASE DOMAIN-CONTAINING PROTEIN"/>
    <property type="match status" value="1"/>
</dbReference>
<evidence type="ECO:0000313" key="7">
    <source>
        <dbReference type="EMBL" id="KAL3729810.1"/>
    </source>
</evidence>
<feature type="non-terminal residue" evidence="7">
    <location>
        <position position="1"/>
    </location>
</feature>
<keyword evidence="8" id="KW-1185">Reference proteome</keyword>
<accession>A0ABD3K206</accession>
<dbReference type="Gene3D" id="3.80.10.10">
    <property type="entry name" value="Ribonuclease Inhibitor"/>
    <property type="match status" value="6"/>
</dbReference>
<dbReference type="SUPFAM" id="SSF52047">
    <property type="entry name" value="RNI-like"/>
    <property type="match status" value="3"/>
</dbReference>
<feature type="domain" description="Disease resistance protein At4g27190-like leucine-rich repeats" evidence="6">
    <location>
        <begin position="1448"/>
        <end position="1585"/>
    </location>
</feature>
<evidence type="ECO:0000259" key="5">
    <source>
        <dbReference type="Pfam" id="PF00931"/>
    </source>
</evidence>
<dbReference type="InterPro" id="IPR042197">
    <property type="entry name" value="Apaf_helical"/>
</dbReference>
<evidence type="ECO:0000313" key="8">
    <source>
        <dbReference type="Proteomes" id="UP001634007"/>
    </source>
</evidence>
<comment type="caution">
    <text evidence="7">The sequence shown here is derived from an EMBL/GenBank/DDBJ whole genome shotgun (WGS) entry which is preliminary data.</text>
</comment>
<name>A0ABD3K206_EUCGL</name>
<dbReference type="Gene3D" id="3.40.50.300">
    <property type="entry name" value="P-loop containing nucleotide triphosphate hydrolases"/>
    <property type="match status" value="1"/>
</dbReference>
<feature type="domain" description="Disease resistance protein At4g27190-like leucine-rich repeats" evidence="6">
    <location>
        <begin position="1137"/>
        <end position="1238"/>
    </location>
</feature>
<dbReference type="Gene3D" id="1.10.8.430">
    <property type="entry name" value="Helical domain of apoptotic protease-activating factors"/>
    <property type="match status" value="1"/>
</dbReference>
<feature type="domain" description="Disease resistance protein At4g27190-like leucine-rich repeats" evidence="6">
    <location>
        <begin position="1027"/>
        <end position="1108"/>
    </location>
</feature>
<dbReference type="InterPro" id="IPR002182">
    <property type="entry name" value="NB-ARC"/>
</dbReference>
<proteinExistence type="inferred from homology"/>
<comment type="similarity">
    <text evidence="1">Belongs to the disease resistance NB-LRR family.</text>
</comment>
<evidence type="ECO:0000256" key="2">
    <source>
        <dbReference type="ARBA" id="ARBA00022741"/>
    </source>
</evidence>
<dbReference type="PANTHER" id="PTHR33463">
    <property type="entry name" value="NB-ARC DOMAIN-CONTAINING PROTEIN-RELATED"/>
    <property type="match status" value="1"/>
</dbReference>
<dbReference type="InterPro" id="IPR027417">
    <property type="entry name" value="P-loop_NTPase"/>
</dbReference>
<dbReference type="PRINTS" id="PR00364">
    <property type="entry name" value="DISEASERSIST"/>
</dbReference>
<protein>
    <recommendedName>
        <fullName evidence="9">AAA+ ATPase domain-containing protein</fullName>
    </recommendedName>
</protein>
<gene>
    <name evidence="7" type="ORF">ACJRO7_026883</name>
</gene>
<evidence type="ECO:0000256" key="3">
    <source>
        <dbReference type="ARBA" id="ARBA00022821"/>
    </source>
</evidence>
<dbReference type="InterPro" id="IPR050905">
    <property type="entry name" value="Plant_NBS-LRR"/>
</dbReference>
<evidence type="ECO:0000256" key="1">
    <source>
        <dbReference type="ARBA" id="ARBA00008894"/>
    </source>
</evidence>
<dbReference type="Pfam" id="PF00931">
    <property type="entry name" value="NB-ARC"/>
    <property type="match status" value="1"/>
</dbReference>
<dbReference type="InterPro" id="IPR032675">
    <property type="entry name" value="LRR_dom_sf"/>
</dbReference>